<evidence type="ECO:0000256" key="9">
    <source>
        <dbReference type="HAMAP-Rule" id="MF_00542"/>
    </source>
</evidence>
<keyword evidence="5 9" id="KW-0547">Nucleotide-binding</keyword>
<dbReference type="InterPro" id="IPR011245">
    <property type="entry name" value="Butyrate_kin"/>
</dbReference>
<dbReference type="GO" id="GO:0008776">
    <property type="term" value="F:acetate kinase activity"/>
    <property type="evidence" value="ECO:0007669"/>
    <property type="project" value="TreeGrafter"/>
</dbReference>
<dbReference type="NCBIfam" id="NF002834">
    <property type="entry name" value="PRK03011.1-5"/>
    <property type="match status" value="1"/>
</dbReference>
<dbReference type="PIRSF" id="PIRSF036458">
    <property type="entry name" value="Butyrate_kin"/>
    <property type="match status" value="1"/>
</dbReference>
<dbReference type="CDD" id="cd24011">
    <property type="entry name" value="ASKHA_NBD_BK"/>
    <property type="match status" value="1"/>
</dbReference>
<evidence type="ECO:0000313" key="12">
    <source>
        <dbReference type="Proteomes" id="UP000242864"/>
    </source>
</evidence>
<dbReference type="HAMAP" id="MF_00542">
    <property type="entry name" value="Butyrate_kinase"/>
    <property type="match status" value="1"/>
</dbReference>
<dbReference type="GO" id="GO:0005524">
    <property type="term" value="F:ATP binding"/>
    <property type="evidence" value="ECO:0007669"/>
    <property type="project" value="UniProtKB-KW"/>
</dbReference>
<dbReference type="InterPro" id="IPR023865">
    <property type="entry name" value="Aliphatic_acid_kinase_CS"/>
</dbReference>
<dbReference type="Proteomes" id="UP000242864">
    <property type="component" value="Chromosome"/>
</dbReference>
<dbReference type="GO" id="GO:0006083">
    <property type="term" value="P:acetate metabolic process"/>
    <property type="evidence" value="ECO:0007669"/>
    <property type="project" value="TreeGrafter"/>
</dbReference>
<evidence type="ECO:0000256" key="2">
    <source>
        <dbReference type="ARBA" id="ARBA00008748"/>
    </source>
</evidence>
<evidence type="ECO:0000256" key="1">
    <source>
        <dbReference type="ARBA" id="ARBA00004496"/>
    </source>
</evidence>
<keyword evidence="7 9" id="KW-0067">ATP-binding</keyword>
<evidence type="ECO:0000256" key="7">
    <source>
        <dbReference type="ARBA" id="ARBA00022840"/>
    </source>
</evidence>
<dbReference type="InterPro" id="IPR043129">
    <property type="entry name" value="ATPase_NBD"/>
</dbReference>
<comment type="catalytic activity">
    <reaction evidence="8 9">
        <text>butanoate + ATP = butanoyl phosphate + ADP</text>
        <dbReference type="Rhea" id="RHEA:13585"/>
        <dbReference type="ChEBI" id="CHEBI:17968"/>
        <dbReference type="ChEBI" id="CHEBI:30616"/>
        <dbReference type="ChEBI" id="CHEBI:58079"/>
        <dbReference type="ChEBI" id="CHEBI:456216"/>
        <dbReference type="EC" id="2.7.2.7"/>
    </reaction>
</comment>
<dbReference type="PROSITE" id="PS01076">
    <property type="entry name" value="ACETATE_KINASE_2"/>
    <property type="match status" value="1"/>
</dbReference>
<keyword evidence="4 9" id="KW-0808">Transferase</keyword>
<keyword evidence="3 9" id="KW-0963">Cytoplasm</keyword>
<sequence length="350" mass="38980">MKKIITINPGATSTKVAYFEDEVLKWKEEITYTSEINRFKYVFDQFDMRYEDIQKLLTQHHIEEIDVAVGRGGLIGPVKSGGIEVTEKLIHKLQYDPVLEHPSNLGSKLAYEVVKQFGKQGAKAYIYDPVTVDSMSEVARLTGLKEVQRTSIGHHLNMRAVAMKAAKDLEKSYEAMNVIVVHLGGGASASAHEKGKIVDFVSDDEIMFSAERSGGLPIKEALKLLKRMSLDEFNHLVRREAGLQSHCGTKDLREIEARIENGDAYARLVIEAMALGVAKCIASLAATLKGEVDAICVTGGMVHYPFLREEIEKRVKFIGPYMPYPGEYEMEALAMGGLRIINQEEAVNPF</sequence>
<organism evidence="11 12">
    <name type="scientific">Staphylococcus lutrae</name>
    <dbReference type="NCBI Taxonomy" id="155085"/>
    <lineage>
        <taxon>Bacteria</taxon>
        <taxon>Bacillati</taxon>
        <taxon>Bacillota</taxon>
        <taxon>Bacilli</taxon>
        <taxon>Bacillales</taxon>
        <taxon>Staphylococcaceae</taxon>
        <taxon>Staphylococcus</taxon>
    </lineage>
</organism>
<evidence type="ECO:0000256" key="8">
    <source>
        <dbReference type="ARBA" id="ARBA00048596"/>
    </source>
</evidence>
<dbReference type="InterPro" id="IPR000890">
    <property type="entry name" value="Aliphatic_acid_kin_short-chain"/>
</dbReference>
<evidence type="ECO:0000256" key="10">
    <source>
        <dbReference type="RuleBase" id="RU003835"/>
    </source>
</evidence>
<reference evidence="11 12" key="1">
    <citation type="submission" date="2017-04" db="EMBL/GenBank/DDBJ databases">
        <authorList>
            <person name="Veseli I.A."/>
            <person name="Tang C."/>
            <person name="Pombert J.-F."/>
        </authorList>
    </citation>
    <scope>NUCLEOTIDE SEQUENCE [LARGE SCALE GENOMIC DNA]</scope>
    <source>
        <strain evidence="11 12">ATCC 700373</strain>
    </source>
</reference>
<dbReference type="PANTHER" id="PTHR21060">
    <property type="entry name" value="ACETATE KINASE"/>
    <property type="match status" value="1"/>
</dbReference>
<evidence type="ECO:0000256" key="6">
    <source>
        <dbReference type="ARBA" id="ARBA00022777"/>
    </source>
</evidence>
<dbReference type="EC" id="2.7.2.7" evidence="9"/>
<keyword evidence="12" id="KW-1185">Reference proteome</keyword>
<dbReference type="KEGG" id="slz:B5P37_05635"/>
<protein>
    <recommendedName>
        <fullName evidence="9">Probable butyrate kinase</fullName>
        <shortName evidence="9">BK</shortName>
        <ecNumber evidence="9">2.7.2.7</ecNumber>
    </recommendedName>
    <alternativeName>
        <fullName evidence="9">Branched-chain carboxylic acid kinase</fullName>
    </alternativeName>
</protein>
<evidence type="ECO:0000256" key="5">
    <source>
        <dbReference type="ARBA" id="ARBA00022741"/>
    </source>
</evidence>
<dbReference type="Gene3D" id="3.30.420.40">
    <property type="match status" value="2"/>
</dbReference>
<dbReference type="EMBL" id="CP020773">
    <property type="protein sequence ID" value="ARJ50836.1"/>
    <property type="molecule type" value="Genomic_DNA"/>
</dbReference>
<dbReference type="GO" id="GO:0005737">
    <property type="term" value="C:cytoplasm"/>
    <property type="evidence" value="ECO:0007669"/>
    <property type="project" value="UniProtKB-SubCell"/>
</dbReference>
<evidence type="ECO:0000256" key="4">
    <source>
        <dbReference type="ARBA" id="ARBA00022679"/>
    </source>
</evidence>
<dbReference type="PRINTS" id="PR00471">
    <property type="entry name" value="ACETATEKNASE"/>
</dbReference>
<proteinExistence type="inferred from homology"/>
<dbReference type="Pfam" id="PF00871">
    <property type="entry name" value="Acetate_kinase"/>
    <property type="match status" value="1"/>
</dbReference>
<dbReference type="PANTHER" id="PTHR21060:SF15">
    <property type="entry name" value="ACETATE KINASE-RELATED"/>
    <property type="match status" value="1"/>
</dbReference>
<dbReference type="AlphaFoldDB" id="A0AAC9WJI3"/>
<evidence type="ECO:0000256" key="3">
    <source>
        <dbReference type="ARBA" id="ARBA00022490"/>
    </source>
</evidence>
<comment type="similarity">
    <text evidence="2 9 10">Belongs to the acetokinase family.</text>
</comment>
<evidence type="ECO:0000313" key="11">
    <source>
        <dbReference type="EMBL" id="ARJ50836.1"/>
    </source>
</evidence>
<dbReference type="GO" id="GO:0047761">
    <property type="term" value="F:butyrate kinase activity"/>
    <property type="evidence" value="ECO:0007669"/>
    <property type="project" value="UniProtKB-UniRule"/>
</dbReference>
<name>A0AAC9WJI3_9STAP</name>
<comment type="subcellular location">
    <subcellularLocation>
        <location evidence="1 9">Cytoplasm</location>
    </subcellularLocation>
</comment>
<gene>
    <name evidence="9" type="primary">buk</name>
    <name evidence="11" type="ORF">B5P37_05635</name>
</gene>
<dbReference type="SUPFAM" id="SSF53067">
    <property type="entry name" value="Actin-like ATPase domain"/>
    <property type="match status" value="2"/>
</dbReference>
<accession>A0AAC9WJI3</accession>
<dbReference type="NCBIfam" id="TIGR02707">
    <property type="entry name" value="butyr_kinase"/>
    <property type="match status" value="1"/>
</dbReference>
<keyword evidence="6 9" id="KW-0418">Kinase</keyword>
<dbReference type="RefSeq" id="WP_085237314.1">
    <property type="nucleotide sequence ID" value="NZ_CP020773.1"/>
</dbReference>